<gene>
    <name evidence="4" type="ORF">N801_01950</name>
</gene>
<dbReference type="PROSITE" id="PS50994">
    <property type="entry name" value="INTEGRASE"/>
    <property type="match status" value="1"/>
</dbReference>
<dbReference type="GO" id="GO:0003676">
    <property type="term" value="F:nucleic acid binding"/>
    <property type="evidence" value="ECO:0007669"/>
    <property type="project" value="InterPro"/>
</dbReference>
<evidence type="ECO:0000259" key="3">
    <source>
        <dbReference type="PROSITE" id="PS50994"/>
    </source>
</evidence>
<dbReference type="InterPro" id="IPR001584">
    <property type="entry name" value="Integrase_cat-core"/>
</dbReference>
<dbReference type="InterPro" id="IPR050900">
    <property type="entry name" value="Transposase_IS3/IS150/IS904"/>
</dbReference>
<comment type="caution">
    <text evidence="4">The sequence shown here is derived from an EMBL/GenBank/DDBJ whole genome shotgun (WGS) entry which is preliminary data.</text>
</comment>
<dbReference type="Pfam" id="PF00665">
    <property type="entry name" value="rve"/>
    <property type="match status" value="1"/>
</dbReference>
<keyword evidence="5" id="KW-1185">Reference proteome</keyword>
<comment type="function">
    <text evidence="1">Involved in the transposition of the insertion sequence.</text>
</comment>
<reference evidence="4 5" key="1">
    <citation type="submission" date="2013-08" db="EMBL/GenBank/DDBJ databases">
        <title>The genome sequence of Knoellia aerolata.</title>
        <authorList>
            <person name="Zhu W."/>
            <person name="Wang G."/>
        </authorList>
    </citation>
    <scope>NUCLEOTIDE SEQUENCE [LARGE SCALE GENOMIC DNA]</scope>
    <source>
        <strain evidence="4 5">DSM 18566</strain>
    </source>
</reference>
<dbReference type="Gene3D" id="3.30.420.10">
    <property type="entry name" value="Ribonuclease H-like superfamily/Ribonuclease H"/>
    <property type="match status" value="1"/>
</dbReference>
<dbReference type="Proteomes" id="UP000030013">
    <property type="component" value="Unassembled WGS sequence"/>
</dbReference>
<dbReference type="InterPro" id="IPR012337">
    <property type="entry name" value="RNaseH-like_sf"/>
</dbReference>
<dbReference type="GO" id="GO:0015074">
    <property type="term" value="P:DNA integration"/>
    <property type="evidence" value="ECO:0007669"/>
    <property type="project" value="InterPro"/>
</dbReference>
<sequence>MAYVDQHKEEFGVEPICTVLTDADAKIAPSTYYAAKTRPPSPRAVTDAALDERIVALFEDNYRVYGVRKMWKALNRQQLLDEHGAPTGDTYPAVARCTVARRMRALGLRGATAGDHKKPRTTIPATDHRPEDALNRDFSAAAPNTRWVADITYVPTWVGFVYVAFVLDLFSRRIVGWRVSASLRTDLALDALEQGIWARQHEGHDLAGLIHHSDRGVQYLAIRYTERLEELGIIASVGSKGDSYDTQSIMGSWMAGPELDPSYDWRSQLTA</sequence>
<dbReference type="InterPro" id="IPR048020">
    <property type="entry name" value="Transpos_IS3"/>
</dbReference>
<dbReference type="InterPro" id="IPR036397">
    <property type="entry name" value="RNaseH_sf"/>
</dbReference>
<name>A0A0A0JGF8_9MICO</name>
<dbReference type="NCBIfam" id="NF033516">
    <property type="entry name" value="transpos_IS3"/>
    <property type="match status" value="1"/>
</dbReference>
<dbReference type="PANTHER" id="PTHR46889:SF4">
    <property type="entry name" value="TRANSPOSASE INSO FOR INSERTION SEQUENCE ELEMENT IS911B-RELATED"/>
    <property type="match status" value="1"/>
</dbReference>
<dbReference type="SUPFAM" id="SSF53098">
    <property type="entry name" value="Ribonuclease H-like"/>
    <property type="match status" value="1"/>
</dbReference>
<dbReference type="InterPro" id="IPR025948">
    <property type="entry name" value="HTH-like_dom"/>
</dbReference>
<feature type="domain" description="Integrase catalytic" evidence="3">
    <location>
        <begin position="139"/>
        <end position="249"/>
    </location>
</feature>
<accession>A0A0A0JGF8</accession>
<dbReference type="STRING" id="1385519.N801_01950"/>
<dbReference type="Pfam" id="PF13276">
    <property type="entry name" value="HTH_21"/>
    <property type="match status" value="1"/>
</dbReference>
<evidence type="ECO:0000256" key="2">
    <source>
        <dbReference type="SAM" id="MobiDB-lite"/>
    </source>
</evidence>
<dbReference type="PANTHER" id="PTHR46889">
    <property type="entry name" value="TRANSPOSASE INSF FOR INSERTION SEQUENCE IS3B-RELATED"/>
    <property type="match status" value="1"/>
</dbReference>
<organism evidence="4 5">
    <name type="scientific">Knoellia aerolata DSM 18566</name>
    <dbReference type="NCBI Taxonomy" id="1385519"/>
    <lineage>
        <taxon>Bacteria</taxon>
        <taxon>Bacillati</taxon>
        <taxon>Actinomycetota</taxon>
        <taxon>Actinomycetes</taxon>
        <taxon>Micrococcales</taxon>
        <taxon>Intrasporangiaceae</taxon>
        <taxon>Knoellia</taxon>
    </lineage>
</organism>
<evidence type="ECO:0000313" key="4">
    <source>
        <dbReference type="EMBL" id="KGN36223.1"/>
    </source>
</evidence>
<evidence type="ECO:0000313" key="5">
    <source>
        <dbReference type="Proteomes" id="UP000030013"/>
    </source>
</evidence>
<dbReference type="EMBL" id="AVPL01000121">
    <property type="protein sequence ID" value="KGN36223.1"/>
    <property type="molecule type" value="Genomic_DNA"/>
</dbReference>
<dbReference type="AlphaFoldDB" id="A0A0A0JGF8"/>
<protein>
    <submittedName>
        <fullName evidence="4">Transposase</fullName>
    </submittedName>
</protein>
<evidence type="ECO:0000256" key="1">
    <source>
        <dbReference type="ARBA" id="ARBA00002286"/>
    </source>
</evidence>
<feature type="region of interest" description="Disordered" evidence="2">
    <location>
        <begin position="111"/>
        <end position="130"/>
    </location>
</feature>
<dbReference type="eggNOG" id="COG2801">
    <property type="taxonomic scope" value="Bacteria"/>
</dbReference>
<proteinExistence type="predicted"/>